<evidence type="ECO:0000256" key="6">
    <source>
        <dbReference type="ARBA" id="ARBA00023125"/>
    </source>
</evidence>
<dbReference type="Pfam" id="PF05699">
    <property type="entry name" value="Dimer_Tnp_hAT"/>
    <property type="match status" value="1"/>
</dbReference>
<dbReference type="SMART" id="SM00614">
    <property type="entry name" value="ZnF_BED"/>
    <property type="match status" value="1"/>
</dbReference>
<dbReference type="InterPro" id="IPR003656">
    <property type="entry name" value="Znf_BED"/>
</dbReference>
<evidence type="ECO:0000256" key="5">
    <source>
        <dbReference type="ARBA" id="ARBA00023015"/>
    </source>
</evidence>
<evidence type="ECO:0000256" key="7">
    <source>
        <dbReference type="ARBA" id="ARBA00023163"/>
    </source>
</evidence>
<keyword evidence="6" id="KW-0238">DNA-binding</keyword>
<keyword evidence="13" id="KW-1185">Reference proteome</keyword>
<accession>A0A8C6L2T4</accession>
<dbReference type="GO" id="GO:0008270">
    <property type="term" value="F:zinc ion binding"/>
    <property type="evidence" value="ECO:0007669"/>
    <property type="project" value="UniProtKB-KW"/>
</dbReference>
<dbReference type="PANTHER" id="PTHR46481">
    <property type="entry name" value="ZINC FINGER BED DOMAIN-CONTAINING PROTEIN 4"/>
    <property type="match status" value="1"/>
</dbReference>
<dbReference type="InterPro" id="IPR008906">
    <property type="entry name" value="HATC_C_dom"/>
</dbReference>
<evidence type="ECO:0000259" key="11">
    <source>
        <dbReference type="PROSITE" id="PS50808"/>
    </source>
</evidence>
<keyword evidence="2" id="KW-0479">Metal-binding</keyword>
<dbReference type="InterPro" id="IPR052035">
    <property type="entry name" value="ZnF_BED_domain_contain"/>
</dbReference>
<keyword evidence="5" id="KW-0805">Transcription regulation</keyword>
<comment type="subcellular location">
    <subcellularLocation>
        <location evidence="1">Nucleus</location>
    </subcellularLocation>
</comment>
<feature type="compositionally biased region" description="Low complexity" evidence="10">
    <location>
        <begin position="7"/>
        <end position="19"/>
    </location>
</feature>
<evidence type="ECO:0000256" key="8">
    <source>
        <dbReference type="ARBA" id="ARBA00023242"/>
    </source>
</evidence>
<dbReference type="Pfam" id="PF02892">
    <property type="entry name" value="zf-BED"/>
    <property type="match status" value="1"/>
</dbReference>
<dbReference type="GO" id="GO:0005634">
    <property type="term" value="C:nucleus"/>
    <property type="evidence" value="ECO:0007669"/>
    <property type="project" value="UniProtKB-SubCell"/>
</dbReference>
<dbReference type="PANTHER" id="PTHR46481:SF9">
    <property type="entry name" value="ZINC FINGER BED DOMAIN-CONTAINING PROTEIN 1-LIKE"/>
    <property type="match status" value="1"/>
</dbReference>
<evidence type="ECO:0000256" key="1">
    <source>
        <dbReference type="ARBA" id="ARBA00004123"/>
    </source>
</evidence>
<organism evidence="12 13">
    <name type="scientific">Nothobranchius furzeri</name>
    <name type="common">Turquoise killifish</name>
    <dbReference type="NCBI Taxonomy" id="105023"/>
    <lineage>
        <taxon>Eukaryota</taxon>
        <taxon>Metazoa</taxon>
        <taxon>Chordata</taxon>
        <taxon>Craniata</taxon>
        <taxon>Vertebrata</taxon>
        <taxon>Euteleostomi</taxon>
        <taxon>Actinopterygii</taxon>
        <taxon>Neopterygii</taxon>
        <taxon>Teleostei</taxon>
        <taxon>Neoteleostei</taxon>
        <taxon>Acanthomorphata</taxon>
        <taxon>Ovalentaria</taxon>
        <taxon>Atherinomorphae</taxon>
        <taxon>Cyprinodontiformes</taxon>
        <taxon>Nothobranchiidae</taxon>
        <taxon>Nothobranchius</taxon>
    </lineage>
</organism>
<evidence type="ECO:0000256" key="2">
    <source>
        <dbReference type="ARBA" id="ARBA00022723"/>
    </source>
</evidence>
<dbReference type="PROSITE" id="PS50808">
    <property type="entry name" value="ZF_BED"/>
    <property type="match status" value="1"/>
</dbReference>
<sequence>MDYYTQPSSSTPTRTTARSNLGGASQPNLVNNTKSKSAVWKHFGYKADESGKATDHDRPVCKKCYKEIATKSSSTTNLAKHLRDRHPKLHDEMKQTQADAEKQLTSTTKPFQPTLPALFDQQRKYGPKSPETLKLNRLVAEYICMDQVPIYSVEKPGFQQLVTHLNPRYSIPSRNFFMYSEIPALYKSIKDVILNQFVGKPFYSCTTDLWTSRASESFMAVTIQSITDSWEMTSWCLGCVGIHSDHTGENIREAFEEVIQDTWKLDLNLMAGLTTDNASNNKKAFEQDFLWIPCFGHNLDLAVSKSLEVDKVSSTLSRLRKTVSAFSRSPKMVRLLKNKQKELQLVEHSLIHDEPTRWGSSFEMVDRFLEQQQAVCAVLAENRKKWHLMPKDTDITTLETVQEVLGPLSSFTDALSGEKHTTLSSVLPLCWKIFSVLTVEDDDSHLKRQMKELIAKDLKTRYQDGRLQLLLNIATFLDPRFKLNFTTLKDEVKEHLCDSLRSISNIQNVASPSETRPAKKSKTDLKGLLSDIQGEKKKHPDAPHEVEITSADRDRPEYKLKNELTLYQTMPEVQAEHDPLTWRKANHTTFPHLALLAKKYLCIAASSCASERIFSTSGLICSPRRARLTEEHIDMLVFTAKNIHMAKQIQEKVTH</sequence>
<evidence type="ECO:0000256" key="3">
    <source>
        <dbReference type="ARBA" id="ARBA00022771"/>
    </source>
</evidence>
<dbReference type="InterPro" id="IPR036236">
    <property type="entry name" value="Znf_C2H2_sf"/>
</dbReference>
<keyword evidence="3 9" id="KW-0863">Zinc-finger</keyword>
<dbReference type="SUPFAM" id="SSF53098">
    <property type="entry name" value="Ribonuclease H-like"/>
    <property type="match status" value="1"/>
</dbReference>
<keyword evidence="4" id="KW-0862">Zinc</keyword>
<evidence type="ECO:0000313" key="13">
    <source>
        <dbReference type="Proteomes" id="UP000694548"/>
    </source>
</evidence>
<evidence type="ECO:0000313" key="12">
    <source>
        <dbReference type="Ensembl" id="ENSNFUP00015014820.1"/>
    </source>
</evidence>
<reference evidence="12" key="1">
    <citation type="submission" date="2014-08" db="EMBL/GenBank/DDBJ databases">
        <authorList>
            <person name="Senf B."/>
            <person name="Petzold A."/>
            <person name="Downie B.R."/>
            <person name="Koch P."/>
            <person name="Platzer M."/>
        </authorList>
    </citation>
    <scope>NUCLEOTIDE SEQUENCE [LARGE SCALE GENOMIC DNA]</scope>
    <source>
        <strain evidence="12">GRZ</strain>
    </source>
</reference>
<evidence type="ECO:0000256" key="4">
    <source>
        <dbReference type="ARBA" id="ARBA00022833"/>
    </source>
</evidence>
<dbReference type="Ensembl" id="ENSNFUT00015015545.1">
    <property type="protein sequence ID" value="ENSNFUP00015014820.1"/>
    <property type="gene ID" value="ENSNFUG00015007186.1"/>
</dbReference>
<reference evidence="12" key="2">
    <citation type="submission" date="2025-08" db="UniProtKB">
        <authorList>
            <consortium name="Ensembl"/>
        </authorList>
    </citation>
    <scope>IDENTIFICATION</scope>
</reference>
<feature type="region of interest" description="Disordered" evidence="10">
    <location>
        <begin position="1"/>
        <end position="33"/>
    </location>
</feature>
<gene>
    <name evidence="12" type="primary">LOC129163942</name>
</gene>
<evidence type="ECO:0000256" key="10">
    <source>
        <dbReference type="SAM" id="MobiDB-lite"/>
    </source>
</evidence>
<name>A0A8C6L2T4_NOTFU</name>
<dbReference type="GO" id="GO:0046983">
    <property type="term" value="F:protein dimerization activity"/>
    <property type="evidence" value="ECO:0007669"/>
    <property type="project" value="InterPro"/>
</dbReference>
<dbReference type="GO" id="GO:0003677">
    <property type="term" value="F:DNA binding"/>
    <property type="evidence" value="ECO:0007669"/>
    <property type="project" value="UniProtKB-KW"/>
</dbReference>
<dbReference type="Proteomes" id="UP000694548">
    <property type="component" value="Chromosome sgr06"/>
</dbReference>
<feature type="domain" description="BED-type" evidence="11">
    <location>
        <begin position="34"/>
        <end position="93"/>
    </location>
</feature>
<dbReference type="GeneTree" id="ENSGT00940000161131"/>
<keyword evidence="7" id="KW-0804">Transcription</keyword>
<dbReference type="SUPFAM" id="SSF57667">
    <property type="entry name" value="beta-beta-alpha zinc fingers"/>
    <property type="match status" value="1"/>
</dbReference>
<proteinExistence type="predicted"/>
<evidence type="ECO:0000256" key="9">
    <source>
        <dbReference type="PROSITE-ProRule" id="PRU00027"/>
    </source>
</evidence>
<dbReference type="AlphaFoldDB" id="A0A8C6L2T4"/>
<reference evidence="12" key="3">
    <citation type="submission" date="2025-09" db="UniProtKB">
        <authorList>
            <consortium name="Ensembl"/>
        </authorList>
    </citation>
    <scope>IDENTIFICATION</scope>
</reference>
<dbReference type="InterPro" id="IPR012337">
    <property type="entry name" value="RNaseH-like_sf"/>
</dbReference>
<keyword evidence="8" id="KW-0539">Nucleus</keyword>
<feature type="compositionally biased region" description="Polar residues" evidence="10">
    <location>
        <begin position="22"/>
        <end position="33"/>
    </location>
</feature>
<protein>
    <recommendedName>
        <fullName evidence="11">BED-type domain-containing protein</fullName>
    </recommendedName>
</protein>